<name>A0A2U3Q0N3_9BRAD</name>
<dbReference type="Proteomes" id="UP000246085">
    <property type="component" value="Chromosome BRAD3257"/>
</dbReference>
<dbReference type="AlphaFoldDB" id="A0A2U3Q0N3"/>
<gene>
    <name evidence="2" type="ORF">BRAD3257_3895</name>
</gene>
<evidence type="ECO:0000256" key="1">
    <source>
        <dbReference type="SAM" id="MobiDB-lite"/>
    </source>
</evidence>
<organism evidence="2 3">
    <name type="scientific">Bradyrhizobium vignae</name>
    <dbReference type="NCBI Taxonomy" id="1549949"/>
    <lineage>
        <taxon>Bacteria</taxon>
        <taxon>Pseudomonadati</taxon>
        <taxon>Pseudomonadota</taxon>
        <taxon>Alphaproteobacteria</taxon>
        <taxon>Hyphomicrobiales</taxon>
        <taxon>Nitrobacteraceae</taxon>
        <taxon>Bradyrhizobium</taxon>
    </lineage>
</organism>
<dbReference type="KEGG" id="bvz:BRAD3257_3895"/>
<feature type="region of interest" description="Disordered" evidence="1">
    <location>
        <begin position="78"/>
        <end position="101"/>
    </location>
</feature>
<sequence length="101" mass="11012">MHRTKFDANRRNSRGFPQGFLKLLETAAPYPDSLDVFTSASGQKPFENITLARTAARVQRPPRRTPAEGQPEQVMIPGLLGTISPHGPVIKSETGTGFHAS</sequence>
<evidence type="ECO:0000313" key="2">
    <source>
        <dbReference type="EMBL" id="SPP94909.1"/>
    </source>
</evidence>
<protein>
    <submittedName>
        <fullName evidence="2">Uncharacterized protein</fullName>
    </submittedName>
</protein>
<accession>A0A2U3Q0N3</accession>
<evidence type="ECO:0000313" key="3">
    <source>
        <dbReference type="Proteomes" id="UP000246085"/>
    </source>
</evidence>
<reference evidence="2 3" key="1">
    <citation type="submission" date="2018-03" db="EMBL/GenBank/DDBJ databases">
        <authorList>
            <person name="Gully D."/>
        </authorList>
    </citation>
    <scope>NUCLEOTIDE SEQUENCE [LARGE SCALE GENOMIC DNA]</scope>
    <source>
        <strain evidence="2">ORS3257</strain>
    </source>
</reference>
<dbReference type="EMBL" id="LS398110">
    <property type="protein sequence ID" value="SPP94909.1"/>
    <property type="molecule type" value="Genomic_DNA"/>
</dbReference>
<proteinExistence type="predicted"/>